<dbReference type="Proteomes" id="UP000177208">
    <property type="component" value="Unassembled WGS sequence"/>
</dbReference>
<dbReference type="AlphaFoldDB" id="A0A1F7G8L3"/>
<comment type="caution">
    <text evidence="2">The sequence shown here is derived from an EMBL/GenBank/DDBJ whole genome shotgun (WGS) entry which is preliminary data.</text>
</comment>
<feature type="region of interest" description="Disordered" evidence="1">
    <location>
        <begin position="186"/>
        <end position="212"/>
    </location>
</feature>
<evidence type="ECO:0000313" key="2">
    <source>
        <dbReference type="EMBL" id="OGK15257.1"/>
    </source>
</evidence>
<accession>A0A1F7G8L3</accession>
<protein>
    <submittedName>
        <fullName evidence="2">Uncharacterized protein</fullName>
    </submittedName>
</protein>
<sequence length="212" mass="23416">MNKSLPIIILVLLLLLGGGAYLTFQKGTIPPALPGSNMVPDKSQGGGVFDSIKDALTKSLSLECAYQDEKGVETTTFIKGGAIRVDAKTTIEGKDNYSQVIFKDRRMYSWDPTSKKGMTFEIPEEAAQSATGQESETNVDKEQEFFKEIEKYKNSCKAASVSDSLFVPPSDVTFEDFNQMMKGVMKDLPQNNKAPSFDLEELKKQYGVPDDQ</sequence>
<gene>
    <name evidence="2" type="ORF">A2774_02415</name>
</gene>
<dbReference type="EMBL" id="MFZG01000039">
    <property type="protein sequence ID" value="OGK15257.1"/>
    <property type="molecule type" value="Genomic_DNA"/>
</dbReference>
<name>A0A1F7G8L3_9BACT</name>
<proteinExistence type="predicted"/>
<organism evidence="2 3">
    <name type="scientific">Candidatus Roizmanbacteria bacterium RIFCSPHIGHO2_01_FULL_39_12c</name>
    <dbReference type="NCBI Taxonomy" id="1802031"/>
    <lineage>
        <taxon>Bacteria</taxon>
        <taxon>Candidatus Roizmaniibacteriota</taxon>
    </lineage>
</organism>
<evidence type="ECO:0000313" key="3">
    <source>
        <dbReference type="Proteomes" id="UP000177208"/>
    </source>
</evidence>
<evidence type="ECO:0000256" key="1">
    <source>
        <dbReference type="SAM" id="MobiDB-lite"/>
    </source>
</evidence>
<reference evidence="2 3" key="1">
    <citation type="journal article" date="2016" name="Nat. Commun.">
        <title>Thousands of microbial genomes shed light on interconnected biogeochemical processes in an aquifer system.</title>
        <authorList>
            <person name="Anantharaman K."/>
            <person name="Brown C.T."/>
            <person name="Hug L.A."/>
            <person name="Sharon I."/>
            <person name="Castelle C.J."/>
            <person name="Probst A.J."/>
            <person name="Thomas B.C."/>
            <person name="Singh A."/>
            <person name="Wilkins M.J."/>
            <person name="Karaoz U."/>
            <person name="Brodie E.L."/>
            <person name="Williams K.H."/>
            <person name="Hubbard S.S."/>
            <person name="Banfield J.F."/>
        </authorList>
    </citation>
    <scope>NUCLEOTIDE SEQUENCE [LARGE SCALE GENOMIC DNA]</scope>
</reference>